<organism evidence="4">
    <name type="scientific">Actinoplanes campanulatus</name>
    <dbReference type="NCBI Taxonomy" id="113559"/>
    <lineage>
        <taxon>Bacteria</taxon>
        <taxon>Bacillati</taxon>
        <taxon>Actinomycetota</taxon>
        <taxon>Actinomycetes</taxon>
        <taxon>Micromonosporales</taxon>
        <taxon>Micromonosporaceae</taxon>
        <taxon>Actinoplanes</taxon>
    </lineage>
</organism>
<dbReference type="Pfam" id="PF13581">
    <property type="entry name" value="HATPase_c_2"/>
    <property type="match status" value="1"/>
</dbReference>
<dbReference type="InterPro" id="IPR036890">
    <property type="entry name" value="HATPase_C_sf"/>
</dbReference>
<name>A0ABQ3WTF0_9ACTN</name>
<dbReference type="InterPro" id="IPR003594">
    <property type="entry name" value="HATPase_dom"/>
</dbReference>
<protein>
    <recommendedName>
        <fullName evidence="5">Anti-sigma regulatory factor (Ser/Thr protein kinase)</fullName>
    </recommendedName>
</protein>
<keyword evidence="1" id="KW-0418">Kinase</keyword>
<gene>
    <name evidence="4" type="ORF">Aca07nite_68020</name>
</gene>
<evidence type="ECO:0008006" key="5">
    <source>
        <dbReference type="Google" id="ProtNLM"/>
    </source>
</evidence>
<evidence type="ECO:0000259" key="2">
    <source>
        <dbReference type="Pfam" id="PF13581"/>
    </source>
</evidence>
<evidence type="ECO:0000259" key="3">
    <source>
        <dbReference type="Pfam" id="PF14417"/>
    </source>
</evidence>
<reference evidence="4" key="1">
    <citation type="submission" date="2021-01" db="EMBL/GenBank/DDBJ databases">
        <title>Whole genome shotgun sequence of Actinoplanes capillaceus NBRC 16408.</title>
        <authorList>
            <person name="Komaki H."/>
            <person name="Tamura T."/>
        </authorList>
    </citation>
    <scope>NUCLEOTIDE SEQUENCE [LARGE SCALE GENOMIC DNA]</scope>
    <source>
        <strain evidence="4">NBRC 16408</strain>
    </source>
</reference>
<evidence type="ECO:0000313" key="4">
    <source>
        <dbReference type="EMBL" id="GID49527.1"/>
    </source>
</evidence>
<accession>A0ABQ3WTF0</accession>
<dbReference type="Pfam" id="PF14417">
    <property type="entry name" value="MEDS"/>
    <property type="match status" value="1"/>
</dbReference>
<dbReference type="PANTHER" id="PTHR35526:SF3">
    <property type="entry name" value="ANTI-SIGMA-F FACTOR RSBW"/>
    <property type="match status" value="1"/>
</dbReference>
<proteinExistence type="predicted"/>
<evidence type="ECO:0000256" key="1">
    <source>
        <dbReference type="ARBA" id="ARBA00022527"/>
    </source>
</evidence>
<keyword evidence="1" id="KW-0808">Transferase</keyword>
<keyword evidence="1" id="KW-0723">Serine/threonine-protein kinase</keyword>
<feature type="domain" description="MEDS" evidence="3">
    <location>
        <begin position="14"/>
        <end position="162"/>
    </location>
</feature>
<dbReference type="EMBL" id="BOMF01000128">
    <property type="protein sequence ID" value="GID49527.1"/>
    <property type="molecule type" value="Genomic_DNA"/>
</dbReference>
<feature type="domain" description="Histidine kinase/HSP90-like ATPase" evidence="2">
    <location>
        <begin position="208"/>
        <end position="321"/>
    </location>
</feature>
<dbReference type="Gene3D" id="3.30.565.10">
    <property type="entry name" value="Histidine kinase-like ATPase, C-terminal domain"/>
    <property type="match status" value="1"/>
</dbReference>
<dbReference type="RefSeq" id="WP_204299625.1">
    <property type="nucleotide sequence ID" value="NZ_BAAAGQ010000020.1"/>
</dbReference>
<dbReference type="InterPro" id="IPR050267">
    <property type="entry name" value="Anti-sigma-factor_SerPK"/>
</dbReference>
<dbReference type="PANTHER" id="PTHR35526">
    <property type="entry name" value="ANTI-SIGMA-F FACTOR RSBW-RELATED"/>
    <property type="match status" value="1"/>
</dbReference>
<dbReference type="CDD" id="cd16936">
    <property type="entry name" value="HATPase_RsbW-like"/>
    <property type="match status" value="1"/>
</dbReference>
<sequence>MAHVTGPLSARFVHEALIIENDRDLDMLAAELTRSAKLYDEVLVVAGERTRAVLAGLAEDLPDAVCWDAPDGSCQRLGSADERFRRHLSDEYRAGRRAHVIAEPDLTRGVDAGLRADRVAAYLEYEAIRNRTHALGAPTVTCVWDCRNHPATVIDRVRATHPYLVTPTGRTPSPDYLHPERYLADCQHVPMRTPPADVDHDVRVGEVAELSGLRGTMAGWATEYQFVAEEREDLVMAVVEVATNGLRHGGPPVRVRAWHRGGTLLVQCDDAGVRPIPVDAGYLRPDPVAAVAGGRGLWLARQLADVVTVRSQPGRTSVRLHFPREIVPVPSPL</sequence>
<dbReference type="SUPFAM" id="SSF55874">
    <property type="entry name" value="ATPase domain of HSP90 chaperone/DNA topoisomerase II/histidine kinase"/>
    <property type="match status" value="1"/>
</dbReference>
<comment type="caution">
    <text evidence="4">The sequence shown here is derived from an EMBL/GenBank/DDBJ whole genome shotgun (WGS) entry which is preliminary data.</text>
</comment>
<dbReference type="InterPro" id="IPR025847">
    <property type="entry name" value="MEDS_domain"/>
</dbReference>